<accession>A0A644U3S8</accession>
<organism evidence="2">
    <name type="scientific">bioreactor metagenome</name>
    <dbReference type="NCBI Taxonomy" id="1076179"/>
    <lineage>
        <taxon>unclassified sequences</taxon>
        <taxon>metagenomes</taxon>
        <taxon>ecological metagenomes</taxon>
    </lineage>
</organism>
<dbReference type="NCBIfam" id="TIGR04183">
    <property type="entry name" value="Por_Secre_tail"/>
    <property type="match status" value="1"/>
</dbReference>
<evidence type="ECO:0000259" key="1">
    <source>
        <dbReference type="Pfam" id="PF18962"/>
    </source>
</evidence>
<proteinExistence type="predicted"/>
<protein>
    <recommendedName>
        <fullName evidence="1">Secretion system C-terminal sorting domain-containing protein</fullName>
    </recommendedName>
</protein>
<dbReference type="EMBL" id="VSSQ01000072">
    <property type="protein sequence ID" value="MPL73422.1"/>
    <property type="molecule type" value="Genomic_DNA"/>
</dbReference>
<reference evidence="2" key="1">
    <citation type="submission" date="2019-08" db="EMBL/GenBank/DDBJ databases">
        <authorList>
            <person name="Kucharzyk K."/>
            <person name="Murdoch R.W."/>
            <person name="Higgins S."/>
            <person name="Loffler F."/>
        </authorList>
    </citation>
    <scope>NUCLEOTIDE SEQUENCE</scope>
</reference>
<dbReference type="InterPro" id="IPR026444">
    <property type="entry name" value="Secre_tail"/>
</dbReference>
<comment type="caution">
    <text evidence="2">The sequence shown here is derived from an EMBL/GenBank/DDBJ whole genome shotgun (WGS) entry which is preliminary data.</text>
</comment>
<evidence type="ECO:0000313" key="2">
    <source>
        <dbReference type="EMBL" id="MPL73422.1"/>
    </source>
</evidence>
<sequence length="311" mass="35325">MKTHVYKLVLGFVLTLLLGINLNAQDYEYIPLVKPRIQIWTCDYLSCEGNYVFRRFALTDEDTLIEGDNYKKLYFFTDSVFNSLTAECIGGFRENEQKQVFYKGKIITPGYSVRPGLIYDFSLSVGDTFSNDFYSNLIGYSLVLEVKDIDTIYYAGAQRKRFKIGEMAGTSIIAQIIEGIGNTQGLMFDMYSNLLLCPPNGRNRCYEYNGELLYHDNPSQDCITPLYGLNEIKLEDNSVTLYPNPTNKDVNISSENIINSVEVFNSIGQKVYQTNVKAKGKTFDINSLSKGVYIIGVNTDKGYSRKKLIKD</sequence>
<name>A0A644U3S8_9ZZZZ</name>
<dbReference type="Pfam" id="PF18962">
    <property type="entry name" value="Por_Secre_tail"/>
    <property type="match status" value="1"/>
</dbReference>
<dbReference type="AlphaFoldDB" id="A0A644U3S8"/>
<feature type="domain" description="Secretion system C-terminal sorting" evidence="1">
    <location>
        <begin position="241"/>
        <end position="309"/>
    </location>
</feature>
<gene>
    <name evidence="2" type="ORF">SDC9_19222</name>
</gene>